<comment type="similarity">
    <text evidence="1">Belongs to the short-chain dehydrogenases/reductases (SDR) family.</text>
</comment>
<name>A0A7W8ZA84_9ACTN</name>
<dbReference type="Gene3D" id="3.40.50.720">
    <property type="entry name" value="NAD(P)-binding Rossmann-like Domain"/>
    <property type="match status" value="1"/>
</dbReference>
<evidence type="ECO:0000256" key="2">
    <source>
        <dbReference type="ARBA" id="ARBA00023002"/>
    </source>
</evidence>
<accession>A0A7W8ZA84</accession>
<dbReference type="Proteomes" id="UP000588112">
    <property type="component" value="Unassembled WGS sequence"/>
</dbReference>
<dbReference type="InterPro" id="IPR036291">
    <property type="entry name" value="NAD(P)-bd_dom_sf"/>
</dbReference>
<proteinExistence type="inferred from homology"/>
<dbReference type="GO" id="GO:0016491">
    <property type="term" value="F:oxidoreductase activity"/>
    <property type="evidence" value="ECO:0007669"/>
    <property type="project" value="UniProtKB-KW"/>
</dbReference>
<protein>
    <submittedName>
        <fullName evidence="3">NAD(P)-dependent dehydrogenase (Short-subunit alcohol dehydrogenase family)</fullName>
    </submittedName>
</protein>
<evidence type="ECO:0000313" key="3">
    <source>
        <dbReference type="EMBL" id="MBB5630273.1"/>
    </source>
</evidence>
<dbReference type="EMBL" id="JACHBR010000002">
    <property type="protein sequence ID" value="MBB5630273.1"/>
    <property type="molecule type" value="Genomic_DNA"/>
</dbReference>
<dbReference type="AlphaFoldDB" id="A0A7W8ZA84"/>
<dbReference type="InterPro" id="IPR002347">
    <property type="entry name" value="SDR_fam"/>
</dbReference>
<sequence>MTEKTALIVGGTSGIGLATARRLHALGAQVHVAGRSRDRLDAVAASDPKIAVHQADGGDAAQVTELLGELGTVDWLILSLSGGEGMGPIAELDLDALRRGFDAKFWAQLTTLKAALPRLAPDGSITLISASSARMAMPGTAGLAALNGAVESLVRPLAVELAPIRVNAVSPGLVDTPWWDGMPEDARRAYFAHAAGLLPTRRIATADDVAEAVVLAATNPNVTGTVLETDGGARLVSLA</sequence>
<reference evidence="3 4" key="1">
    <citation type="submission" date="2020-08" db="EMBL/GenBank/DDBJ databases">
        <title>Sequencing the genomes of 1000 actinobacteria strains.</title>
        <authorList>
            <person name="Klenk H.-P."/>
        </authorList>
    </citation>
    <scope>NUCLEOTIDE SEQUENCE [LARGE SCALE GENOMIC DNA]</scope>
    <source>
        <strain evidence="3 4">DSM 45790</strain>
    </source>
</reference>
<dbReference type="Pfam" id="PF13561">
    <property type="entry name" value="adh_short_C2"/>
    <property type="match status" value="1"/>
</dbReference>
<dbReference type="SUPFAM" id="SSF51735">
    <property type="entry name" value="NAD(P)-binding Rossmann-fold domains"/>
    <property type="match status" value="1"/>
</dbReference>
<dbReference type="PANTHER" id="PTHR43477:SF1">
    <property type="entry name" value="DIHYDROANTICAPSIN 7-DEHYDROGENASE"/>
    <property type="match status" value="1"/>
</dbReference>
<evidence type="ECO:0000313" key="4">
    <source>
        <dbReference type="Proteomes" id="UP000588112"/>
    </source>
</evidence>
<keyword evidence="4" id="KW-1185">Reference proteome</keyword>
<dbReference type="PRINTS" id="PR00081">
    <property type="entry name" value="GDHRDH"/>
</dbReference>
<keyword evidence="2" id="KW-0560">Oxidoreductase</keyword>
<evidence type="ECO:0000256" key="1">
    <source>
        <dbReference type="ARBA" id="ARBA00006484"/>
    </source>
</evidence>
<dbReference type="RefSeq" id="WP_184616765.1">
    <property type="nucleotide sequence ID" value="NZ_BOOS01000021.1"/>
</dbReference>
<organism evidence="3 4">
    <name type="scientific">Sphaerisporangium krabiense</name>
    <dbReference type="NCBI Taxonomy" id="763782"/>
    <lineage>
        <taxon>Bacteria</taxon>
        <taxon>Bacillati</taxon>
        <taxon>Actinomycetota</taxon>
        <taxon>Actinomycetes</taxon>
        <taxon>Streptosporangiales</taxon>
        <taxon>Streptosporangiaceae</taxon>
        <taxon>Sphaerisporangium</taxon>
    </lineage>
</organism>
<dbReference type="PANTHER" id="PTHR43477">
    <property type="entry name" value="DIHYDROANTICAPSIN 7-DEHYDROGENASE"/>
    <property type="match status" value="1"/>
</dbReference>
<comment type="caution">
    <text evidence="3">The sequence shown here is derived from an EMBL/GenBank/DDBJ whole genome shotgun (WGS) entry which is preliminary data.</text>
</comment>
<dbReference type="InterPro" id="IPR051122">
    <property type="entry name" value="SDR_DHRS6-like"/>
</dbReference>
<gene>
    <name evidence="3" type="ORF">BJ981_006037</name>
</gene>